<proteinExistence type="predicted"/>
<protein>
    <submittedName>
        <fullName evidence="3">Nuclear pore-associated protein 1-like</fullName>
    </submittedName>
</protein>
<feature type="compositionally biased region" description="Basic and acidic residues" evidence="1">
    <location>
        <begin position="13"/>
        <end position="36"/>
    </location>
</feature>
<dbReference type="Proteomes" id="UP000694923">
    <property type="component" value="Unplaced"/>
</dbReference>
<organism evidence="2 3">
    <name type="scientific">Galeopterus variegatus</name>
    <name type="common">Malayan flying lemur</name>
    <name type="synonym">Cynocephalus variegatus</name>
    <dbReference type="NCBI Taxonomy" id="482537"/>
    <lineage>
        <taxon>Eukaryota</taxon>
        <taxon>Metazoa</taxon>
        <taxon>Chordata</taxon>
        <taxon>Craniata</taxon>
        <taxon>Vertebrata</taxon>
        <taxon>Euteleostomi</taxon>
        <taxon>Mammalia</taxon>
        <taxon>Eutheria</taxon>
        <taxon>Euarchontoglires</taxon>
        <taxon>Dermoptera</taxon>
        <taxon>Cynocephalidae</taxon>
        <taxon>Galeopterus</taxon>
    </lineage>
</organism>
<feature type="region of interest" description="Disordered" evidence="1">
    <location>
        <begin position="1"/>
        <end position="84"/>
    </location>
</feature>
<reference evidence="3" key="1">
    <citation type="submission" date="2025-08" db="UniProtKB">
        <authorList>
            <consortium name="RefSeq"/>
        </authorList>
    </citation>
    <scope>IDENTIFICATION</scope>
</reference>
<dbReference type="GeneID" id="103581288"/>
<feature type="region of interest" description="Disordered" evidence="1">
    <location>
        <begin position="97"/>
        <end position="116"/>
    </location>
</feature>
<evidence type="ECO:0000313" key="3">
    <source>
        <dbReference type="RefSeq" id="XP_008561385.1"/>
    </source>
</evidence>
<dbReference type="RefSeq" id="XP_008561385.1">
    <property type="nucleotide sequence ID" value="XM_008563163.1"/>
</dbReference>
<feature type="compositionally biased region" description="Polar residues" evidence="1">
    <location>
        <begin position="41"/>
        <end position="54"/>
    </location>
</feature>
<accession>A0ABM0PZ44</accession>
<evidence type="ECO:0000313" key="2">
    <source>
        <dbReference type="Proteomes" id="UP000694923"/>
    </source>
</evidence>
<gene>
    <name evidence="3" type="primary">LOC103581288</name>
</gene>
<keyword evidence="2" id="KW-1185">Reference proteome</keyword>
<sequence length="116" mass="12482">MEPVTSSVLPHHCLKETEVRAQEAPRKGLAREEQDHGQTGGQDSNKTASPSTGHASTSPRPPARSPGPLEGSIQPKPSRNNLRDRAQLCATSCLSEGHVVPTSRQPCWRWPVSGEA</sequence>
<evidence type="ECO:0000256" key="1">
    <source>
        <dbReference type="SAM" id="MobiDB-lite"/>
    </source>
</evidence>
<name>A0ABM0PZ44_GALVR</name>